<keyword evidence="5" id="KW-1185">Reference proteome</keyword>
<dbReference type="InterPro" id="IPR050109">
    <property type="entry name" value="HTH-type_TetR-like_transc_reg"/>
</dbReference>
<evidence type="ECO:0000256" key="1">
    <source>
        <dbReference type="ARBA" id="ARBA00023125"/>
    </source>
</evidence>
<dbReference type="Proteomes" id="UP000320216">
    <property type="component" value="Chromosome"/>
</dbReference>
<evidence type="ECO:0000259" key="3">
    <source>
        <dbReference type="PROSITE" id="PS50977"/>
    </source>
</evidence>
<dbReference type="Gene3D" id="1.10.357.10">
    <property type="entry name" value="Tetracycline Repressor, domain 2"/>
    <property type="match status" value="1"/>
</dbReference>
<proteinExistence type="predicted"/>
<feature type="DNA-binding region" description="H-T-H motif" evidence="2">
    <location>
        <begin position="33"/>
        <end position="52"/>
    </location>
</feature>
<protein>
    <submittedName>
        <fullName evidence="4">TetR/AcrR family transcriptional regulator</fullName>
    </submittedName>
</protein>
<name>A0A5B8M5I4_9MICO</name>
<dbReference type="PROSITE" id="PS50977">
    <property type="entry name" value="HTH_TETR_2"/>
    <property type="match status" value="1"/>
</dbReference>
<dbReference type="PANTHER" id="PTHR30055">
    <property type="entry name" value="HTH-TYPE TRANSCRIPTIONAL REGULATOR RUTR"/>
    <property type="match status" value="1"/>
</dbReference>
<evidence type="ECO:0000313" key="5">
    <source>
        <dbReference type="Proteomes" id="UP000320216"/>
    </source>
</evidence>
<dbReference type="PROSITE" id="PS01081">
    <property type="entry name" value="HTH_TETR_1"/>
    <property type="match status" value="1"/>
</dbReference>
<dbReference type="GO" id="GO:0003700">
    <property type="term" value="F:DNA-binding transcription factor activity"/>
    <property type="evidence" value="ECO:0007669"/>
    <property type="project" value="TreeGrafter"/>
</dbReference>
<dbReference type="SUPFAM" id="SSF46689">
    <property type="entry name" value="Homeodomain-like"/>
    <property type="match status" value="1"/>
</dbReference>
<dbReference type="InterPro" id="IPR009057">
    <property type="entry name" value="Homeodomain-like_sf"/>
</dbReference>
<dbReference type="KEGG" id="huw:FPZ11_15730"/>
<dbReference type="InterPro" id="IPR023772">
    <property type="entry name" value="DNA-bd_HTH_TetR-type_CS"/>
</dbReference>
<dbReference type="AlphaFoldDB" id="A0A5B8M5I4"/>
<dbReference type="GO" id="GO:0000976">
    <property type="term" value="F:transcription cis-regulatory region binding"/>
    <property type="evidence" value="ECO:0007669"/>
    <property type="project" value="TreeGrafter"/>
</dbReference>
<dbReference type="PANTHER" id="PTHR30055:SF229">
    <property type="entry name" value="HTH-TYPE TRANSCRIPTIONAL REPRESSOR RV1474C"/>
    <property type="match status" value="1"/>
</dbReference>
<sequence length="201" mass="21273">MPKVSDEHREARRRQILEAAMRSFLRGGFQESSMSDIIAESGLSAGAIYGHFASKSEIVAAVASEVLEGGLAAMKEMREPDGTPSHPLDLIQRLVAGLMERAGGTALPVQVWGRAVIDPELRAMFGTVVPAIRAVIADQIALWMHETCGVPDDVAVARGAELAPLMTGILQGGITQAELLDGFDLTAYLALAAPLFEPPAA</sequence>
<evidence type="ECO:0000313" key="4">
    <source>
        <dbReference type="EMBL" id="QDZ16028.1"/>
    </source>
</evidence>
<dbReference type="OrthoDB" id="5242390at2"/>
<feature type="domain" description="HTH tetR-type" evidence="3">
    <location>
        <begin position="10"/>
        <end position="70"/>
    </location>
</feature>
<accession>A0A5B8M5I4</accession>
<dbReference type="PRINTS" id="PR00455">
    <property type="entry name" value="HTHTETR"/>
</dbReference>
<gene>
    <name evidence="4" type="ORF">FPZ11_15730</name>
</gene>
<dbReference type="RefSeq" id="WP_146322032.1">
    <property type="nucleotide sequence ID" value="NZ_CP042305.1"/>
</dbReference>
<reference evidence="4 5" key="1">
    <citation type="submission" date="2019-07" db="EMBL/GenBank/DDBJ databases">
        <title>Full genome sequence of Humibacter sp. WJ7-1.</title>
        <authorList>
            <person name="Im W.-T."/>
        </authorList>
    </citation>
    <scope>NUCLEOTIDE SEQUENCE [LARGE SCALE GENOMIC DNA]</scope>
    <source>
        <strain evidence="4 5">WJ7-1</strain>
    </source>
</reference>
<dbReference type="InterPro" id="IPR001647">
    <property type="entry name" value="HTH_TetR"/>
</dbReference>
<dbReference type="EMBL" id="CP042305">
    <property type="protein sequence ID" value="QDZ16028.1"/>
    <property type="molecule type" value="Genomic_DNA"/>
</dbReference>
<evidence type="ECO:0000256" key="2">
    <source>
        <dbReference type="PROSITE-ProRule" id="PRU00335"/>
    </source>
</evidence>
<dbReference type="Pfam" id="PF00440">
    <property type="entry name" value="TetR_N"/>
    <property type="match status" value="1"/>
</dbReference>
<keyword evidence="1 2" id="KW-0238">DNA-binding</keyword>
<organism evidence="4 5">
    <name type="scientific">Humibacter ginsenosidimutans</name>
    <dbReference type="NCBI Taxonomy" id="2599293"/>
    <lineage>
        <taxon>Bacteria</taxon>
        <taxon>Bacillati</taxon>
        <taxon>Actinomycetota</taxon>
        <taxon>Actinomycetes</taxon>
        <taxon>Micrococcales</taxon>
        <taxon>Microbacteriaceae</taxon>
        <taxon>Humibacter</taxon>
    </lineage>
</organism>